<dbReference type="EMBL" id="VOFY01000015">
    <property type="protein sequence ID" value="KAA8585318.1"/>
    <property type="molecule type" value="Genomic_DNA"/>
</dbReference>
<dbReference type="AlphaFoldDB" id="A0A5J5CSH2"/>
<evidence type="ECO:0000313" key="1">
    <source>
        <dbReference type="EMBL" id="KAA8585318.1"/>
    </source>
</evidence>
<dbReference type="Proteomes" id="UP000327493">
    <property type="component" value="Chromosome 15"/>
</dbReference>
<keyword evidence="2" id="KW-1185">Reference proteome</keyword>
<name>A0A5J5CSH2_9PERO</name>
<organism evidence="1 2">
    <name type="scientific">Etheostoma spectabile</name>
    <name type="common">orangethroat darter</name>
    <dbReference type="NCBI Taxonomy" id="54343"/>
    <lineage>
        <taxon>Eukaryota</taxon>
        <taxon>Metazoa</taxon>
        <taxon>Chordata</taxon>
        <taxon>Craniata</taxon>
        <taxon>Vertebrata</taxon>
        <taxon>Euteleostomi</taxon>
        <taxon>Actinopterygii</taxon>
        <taxon>Neopterygii</taxon>
        <taxon>Teleostei</taxon>
        <taxon>Neoteleostei</taxon>
        <taxon>Acanthomorphata</taxon>
        <taxon>Eupercaria</taxon>
        <taxon>Perciformes</taxon>
        <taxon>Percoidei</taxon>
        <taxon>Percidae</taxon>
        <taxon>Etheostomatinae</taxon>
        <taxon>Etheostoma</taxon>
    </lineage>
</organism>
<evidence type="ECO:0000313" key="2">
    <source>
        <dbReference type="Proteomes" id="UP000327493"/>
    </source>
</evidence>
<gene>
    <name evidence="1" type="ORF">FQN60_004012</name>
</gene>
<accession>A0A5J5CSH2</accession>
<sequence length="65" mass="7174">MRSLPGDVTVFTLSQVVDVTHLTVETEEEGVPFGDHWGSLRCLLPRQALKESPGLHQSVSTFHNS</sequence>
<proteinExistence type="predicted"/>
<comment type="caution">
    <text evidence="1">The sequence shown here is derived from an EMBL/GenBank/DDBJ whole genome shotgun (WGS) entry which is preliminary data.</text>
</comment>
<reference evidence="1 2" key="1">
    <citation type="submission" date="2019-08" db="EMBL/GenBank/DDBJ databases">
        <title>A chromosome-level genome assembly, high-density linkage maps, and genome scans reveal the genomic architecture of hybrid incompatibilities underlying speciation via character displacement in darters (Percidae: Etheostominae).</title>
        <authorList>
            <person name="Moran R.L."/>
            <person name="Catchen J.M."/>
            <person name="Fuller R.C."/>
        </authorList>
    </citation>
    <scope>NUCLEOTIDE SEQUENCE [LARGE SCALE GENOMIC DNA]</scope>
    <source>
        <strain evidence="1">EspeVRDwgs_2016</strain>
        <tissue evidence="1">Muscle</tissue>
    </source>
</reference>
<protein>
    <submittedName>
        <fullName evidence="1">Uncharacterized protein</fullName>
    </submittedName>
</protein>